<reference evidence="1" key="1">
    <citation type="journal article" date="2019" name="bioRxiv">
        <title>The Genome of the Zebra Mussel, Dreissena polymorpha: A Resource for Invasive Species Research.</title>
        <authorList>
            <person name="McCartney M.A."/>
            <person name="Auch B."/>
            <person name="Kono T."/>
            <person name="Mallez S."/>
            <person name="Zhang Y."/>
            <person name="Obille A."/>
            <person name="Becker A."/>
            <person name="Abrahante J.E."/>
            <person name="Garbe J."/>
            <person name="Badalamenti J.P."/>
            <person name="Herman A."/>
            <person name="Mangelson H."/>
            <person name="Liachko I."/>
            <person name="Sullivan S."/>
            <person name="Sone E.D."/>
            <person name="Koren S."/>
            <person name="Silverstein K.A.T."/>
            <person name="Beckman K.B."/>
            <person name="Gohl D.M."/>
        </authorList>
    </citation>
    <scope>NUCLEOTIDE SEQUENCE</scope>
    <source>
        <strain evidence="1">Duluth1</strain>
        <tissue evidence="1">Whole animal</tissue>
    </source>
</reference>
<proteinExistence type="predicted"/>
<comment type="caution">
    <text evidence="1">The sequence shown here is derived from an EMBL/GenBank/DDBJ whole genome shotgun (WGS) entry which is preliminary data.</text>
</comment>
<gene>
    <name evidence="1" type="ORF">DPMN_175015</name>
</gene>
<accession>A0A9D4E5R6</accession>
<sequence>MQHVKASSGLNKTPARRPACVGQAETYKFTHQANYTKSLRCTGWFCPVSTVAEALQRIFHDCCESRCSREWWRPVQTGSSLV</sequence>
<evidence type="ECO:0000313" key="2">
    <source>
        <dbReference type="Proteomes" id="UP000828390"/>
    </source>
</evidence>
<protein>
    <submittedName>
        <fullName evidence="1">Uncharacterized protein</fullName>
    </submittedName>
</protein>
<organism evidence="1 2">
    <name type="scientific">Dreissena polymorpha</name>
    <name type="common">Zebra mussel</name>
    <name type="synonym">Mytilus polymorpha</name>
    <dbReference type="NCBI Taxonomy" id="45954"/>
    <lineage>
        <taxon>Eukaryota</taxon>
        <taxon>Metazoa</taxon>
        <taxon>Spiralia</taxon>
        <taxon>Lophotrochozoa</taxon>
        <taxon>Mollusca</taxon>
        <taxon>Bivalvia</taxon>
        <taxon>Autobranchia</taxon>
        <taxon>Heteroconchia</taxon>
        <taxon>Euheterodonta</taxon>
        <taxon>Imparidentia</taxon>
        <taxon>Neoheterodontei</taxon>
        <taxon>Myida</taxon>
        <taxon>Dreissenoidea</taxon>
        <taxon>Dreissenidae</taxon>
        <taxon>Dreissena</taxon>
    </lineage>
</organism>
<dbReference type="Proteomes" id="UP000828390">
    <property type="component" value="Unassembled WGS sequence"/>
</dbReference>
<dbReference type="AlphaFoldDB" id="A0A9D4E5R6"/>
<dbReference type="EMBL" id="JAIWYP010000009">
    <property type="protein sequence ID" value="KAH3773648.1"/>
    <property type="molecule type" value="Genomic_DNA"/>
</dbReference>
<keyword evidence="2" id="KW-1185">Reference proteome</keyword>
<reference evidence="1" key="2">
    <citation type="submission" date="2020-11" db="EMBL/GenBank/DDBJ databases">
        <authorList>
            <person name="McCartney M.A."/>
            <person name="Auch B."/>
            <person name="Kono T."/>
            <person name="Mallez S."/>
            <person name="Becker A."/>
            <person name="Gohl D.M."/>
            <person name="Silverstein K.A.T."/>
            <person name="Koren S."/>
            <person name="Bechman K.B."/>
            <person name="Herman A."/>
            <person name="Abrahante J.E."/>
            <person name="Garbe J."/>
        </authorList>
    </citation>
    <scope>NUCLEOTIDE SEQUENCE</scope>
    <source>
        <strain evidence="1">Duluth1</strain>
        <tissue evidence="1">Whole animal</tissue>
    </source>
</reference>
<name>A0A9D4E5R6_DREPO</name>
<evidence type="ECO:0000313" key="1">
    <source>
        <dbReference type="EMBL" id="KAH3773648.1"/>
    </source>
</evidence>